<dbReference type="SUPFAM" id="SSF63965">
    <property type="entry name" value="Precorrin-8X methylmutase CbiC/CobH"/>
    <property type="match status" value="1"/>
</dbReference>
<dbReference type="OrthoDB" id="9780708at2"/>
<dbReference type="GO" id="GO:0009236">
    <property type="term" value="P:cobalamin biosynthetic process"/>
    <property type="evidence" value="ECO:0007669"/>
    <property type="project" value="UniProtKB-UniPathway"/>
</dbReference>
<dbReference type="PANTHER" id="PTHR43588">
    <property type="entry name" value="COBALT-PRECORRIN-8 METHYLMUTASE"/>
    <property type="match status" value="1"/>
</dbReference>
<dbReference type="AlphaFoldDB" id="A6TJE4"/>
<dbReference type="Pfam" id="PF02570">
    <property type="entry name" value="CbiC"/>
    <property type="match status" value="1"/>
</dbReference>
<accession>A6TJE4</accession>
<dbReference type="eggNOG" id="COG2082">
    <property type="taxonomic scope" value="Bacteria"/>
</dbReference>
<feature type="domain" description="Cobalamin biosynthesis precorrin-8X methylmutase CobH/CbiC" evidence="5">
    <location>
        <begin position="9"/>
        <end position="204"/>
    </location>
</feature>
<evidence type="ECO:0000313" key="7">
    <source>
        <dbReference type="Proteomes" id="UP000001572"/>
    </source>
</evidence>
<dbReference type="RefSeq" id="WP_011971221.1">
    <property type="nucleotide sequence ID" value="NC_009633.1"/>
</dbReference>
<keyword evidence="3" id="KW-0169">Cobalamin biosynthesis</keyword>
<sequence>MKYIQSPREIERKSFEIITRELEVELPDPQTAPIIKRVIHTTADFEYAKLIKIHPEAVEAAQKALQEGCRIYTDTNMVLSGINKRILKKYGGEVYCLVGDPEVAREAKERGVTRSMVAMEKAMADPETKLFVIGNAPTALFILCQGIQEGKAKPSAIIGVPVGFVGAQESKELLMEQTVPHITIQGRKGGSTVAVAIVNALLYMLE</sequence>
<dbReference type="UniPathway" id="UPA00148"/>
<keyword evidence="7" id="KW-1185">Reference proteome</keyword>
<evidence type="ECO:0000256" key="3">
    <source>
        <dbReference type="ARBA" id="ARBA00022573"/>
    </source>
</evidence>
<reference evidence="7" key="1">
    <citation type="journal article" date="2016" name="Genome Announc.">
        <title>Complete genome sequence of Alkaliphilus metalliredigens strain QYMF, an alkaliphilic and metal-reducing bacterium isolated from borax-contaminated leachate ponds.</title>
        <authorList>
            <person name="Hwang C."/>
            <person name="Copeland A."/>
            <person name="Lucas S."/>
            <person name="Lapidus A."/>
            <person name="Barry K."/>
            <person name="Detter J.C."/>
            <person name="Glavina Del Rio T."/>
            <person name="Hammon N."/>
            <person name="Israni S."/>
            <person name="Dalin E."/>
            <person name="Tice H."/>
            <person name="Pitluck S."/>
            <person name="Chertkov O."/>
            <person name="Brettin T."/>
            <person name="Bruce D."/>
            <person name="Han C."/>
            <person name="Schmutz J."/>
            <person name="Larimer F."/>
            <person name="Land M.L."/>
            <person name="Hauser L."/>
            <person name="Kyrpides N."/>
            <person name="Mikhailova N."/>
            <person name="Ye Q."/>
            <person name="Zhou J."/>
            <person name="Richardson P."/>
            <person name="Fields M.W."/>
        </authorList>
    </citation>
    <scope>NUCLEOTIDE SEQUENCE [LARGE SCALE GENOMIC DNA]</scope>
    <source>
        <strain evidence="7">QYMF</strain>
    </source>
</reference>
<keyword evidence="4" id="KW-0413">Isomerase</keyword>
<dbReference type="Proteomes" id="UP000001572">
    <property type="component" value="Chromosome"/>
</dbReference>
<dbReference type="InterPro" id="IPR036588">
    <property type="entry name" value="CobH/CbiC_sf"/>
</dbReference>
<comment type="pathway">
    <text evidence="1">Cofactor biosynthesis; adenosylcobalamin biosynthesis.</text>
</comment>
<organism evidence="6 7">
    <name type="scientific">Alkaliphilus metalliredigens (strain QYMF)</name>
    <dbReference type="NCBI Taxonomy" id="293826"/>
    <lineage>
        <taxon>Bacteria</taxon>
        <taxon>Bacillati</taxon>
        <taxon>Bacillota</taxon>
        <taxon>Clostridia</taxon>
        <taxon>Peptostreptococcales</taxon>
        <taxon>Natronincolaceae</taxon>
        <taxon>Alkaliphilus</taxon>
    </lineage>
</organism>
<dbReference type="GO" id="GO:0016993">
    <property type="term" value="F:precorrin-8X methylmutase activity"/>
    <property type="evidence" value="ECO:0007669"/>
    <property type="project" value="InterPro"/>
</dbReference>
<dbReference type="HOGENOM" id="CLU_084703_1_1_9"/>
<evidence type="ECO:0000259" key="5">
    <source>
        <dbReference type="Pfam" id="PF02570"/>
    </source>
</evidence>
<name>A6TJE4_ALKMQ</name>
<dbReference type="Gene3D" id="3.40.50.10230">
    <property type="entry name" value="Cobalamin biosynthesis CobH/CbiC, precorrin-8X methylmutase"/>
    <property type="match status" value="1"/>
</dbReference>
<protein>
    <submittedName>
        <fullName evidence="6">Precorrin-8X methylmutase CbiC/CobH</fullName>
    </submittedName>
</protein>
<evidence type="ECO:0000256" key="1">
    <source>
        <dbReference type="ARBA" id="ARBA00004953"/>
    </source>
</evidence>
<dbReference type="InterPro" id="IPR003722">
    <property type="entry name" value="Cbl_synth_CobH/CbiC"/>
</dbReference>
<gene>
    <name evidence="6" type="ordered locus">Amet_0069</name>
</gene>
<dbReference type="KEGG" id="amt:Amet_0069"/>
<evidence type="ECO:0000313" key="6">
    <source>
        <dbReference type="EMBL" id="ABR46312.1"/>
    </source>
</evidence>
<evidence type="ECO:0000256" key="4">
    <source>
        <dbReference type="ARBA" id="ARBA00023235"/>
    </source>
</evidence>
<dbReference type="STRING" id="293826.Amet_0069"/>
<proteinExistence type="inferred from homology"/>
<evidence type="ECO:0000256" key="2">
    <source>
        <dbReference type="ARBA" id="ARBA00009774"/>
    </source>
</evidence>
<comment type="similarity">
    <text evidence="2">Belongs to the CobH/CbiC family.</text>
</comment>
<dbReference type="EMBL" id="CP000724">
    <property type="protein sequence ID" value="ABR46312.1"/>
    <property type="molecule type" value="Genomic_DNA"/>
</dbReference>
<dbReference type="PANTHER" id="PTHR43588:SF1">
    <property type="entry name" value="COBALT-PRECORRIN-8 METHYLMUTASE"/>
    <property type="match status" value="1"/>
</dbReference>